<name>A0A168PVA2_MUCCL</name>
<dbReference type="PANTHER" id="PTHR13100:SF10">
    <property type="entry name" value="CELL GROWTH-REGULATING NUCLEOLAR PROTEIN"/>
    <property type="match status" value="1"/>
</dbReference>
<evidence type="ECO:0000256" key="3">
    <source>
        <dbReference type="ARBA" id="ARBA00022737"/>
    </source>
</evidence>
<accession>A0A168PVA2</accession>
<dbReference type="Pfam" id="PF08790">
    <property type="entry name" value="zf-LYAR"/>
    <property type="match status" value="1"/>
</dbReference>
<dbReference type="VEuPathDB" id="FungiDB:MUCCIDRAFT_105243"/>
<keyword evidence="4 8" id="KW-0863">Zinc-finger</keyword>
<dbReference type="GO" id="GO:0006364">
    <property type="term" value="P:rRNA processing"/>
    <property type="evidence" value="ECO:0007669"/>
    <property type="project" value="TreeGrafter"/>
</dbReference>
<protein>
    <recommendedName>
        <fullName evidence="10">Zinc finger C2H2 LYAR-type domain-containing protein</fullName>
    </recommendedName>
</protein>
<dbReference type="InterPro" id="IPR036236">
    <property type="entry name" value="Znf_C2H2_sf"/>
</dbReference>
<feature type="compositionally biased region" description="Basic and acidic residues" evidence="9">
    <location>
        <begin position="103"/>
        <end position="120"/>
    </location>
</feature>
<feature type="domain" description="Zinc finger C2H2 LYAR-type" evidence="10">
    <location>
        <begin position="34"/>
        <end position="61"/>
    </location>
</feature>
<proteinExistence type="inferred from homology"/>
<comment type="caution">
    <text evidence="11">The sequence shown here is derived from an EMBL/GenBank/DDBJ whole genome shotgun (WGS) entry which is preliminary data.</text>
</comment>
<keyword evidence="6" id="KW-0539">Nucleus</keyword>
<keyword evidence="3" id="KW-0677">Repeat</keyword>
<feature type="region of interest" description="Disordered" evidence="9">
    <location>
        <begin position="72"/>
        <end position="142"/>
    </location>
</feature>
<dbReference type="AlphaFoldDB" id="A0A168PVA2"/>
<comment type="subcellular location">
    <subcellularLocation>
        <location evidence="1">Nucleus</location>
    </subcellularLocation>
</comment>
<feature type="compositionally biased region" description="Low complexity" evidence="9">
    <location>
        <begin position="127"/>
        <end position="136"/>
    </location>
</feature>
<dbReference type="GO" id="GO:0000122">
    <property type="term" value="P:negative regulation of transcription by RNA polymerase II"/>
    <property type="evidence" value="ECO:0007669"/>
    <property type="project" value="TreeGrafter"/>
</dbReference>
<reference evidence="11 12" key="1">
    <citation type="submission" date="2015-06" db="EMBL/GenBank/DDBJ databases">
        <title>Expansion of signal transduction pathways in fungi by whole-genome duplication.</title>
        <authorList>
            <consortium name="DOE Joint Genome Institute"/>
            <person name="Corrochano L.M."/>
            <person name="Kuo A."/>
            <person name="Marcet-Houben M."/>
            <person name="Polaino S."/>
            <person name="Salamov A."/>
            <person name="Villalobos J.M."/>
            <person name="Alvarez M.I."/>
            <person name="Avalos J."/>
            <person name="Benito E.P."/>
            <person name="Benoit I."/>
            <person name="Burger G."/>
            <person name="Camino L.P."/>
            <person name="Canovas D."/>
            <person name="Cerda-Olmedo E."/>
            <person name="Cheng J.-F."/>
            <person name="Dominguez A."/>
            <person name="Elias M."/>
            <person name="Eslava A.P."/>
            <person name="Glaser F."/>
            <person name="Grimwood J."/>
            <person name="Gutierrez G."/>
            <person name="Heitman J."/>
            <person name="Henrissat B."/>
            <person name="Iturriaga E.A."/>
            <person name="Lang B.F."/>
            <person name="Lavin J.L."/>
            <person name="Lee S."/>
            <person name="Li W."/>
            <person name="Lindquist E."/>
            <person name="Lopez-Garcia S."/>
            <person name="Luque E.M."/>
            <person name="Marcos A.T."/>
            <person name="Martin J."/>
            <person name="Mccluskey K."/>
            <person name="Medina H.R."/>
            <person name="Miralles-Duran A."/>
            <person name="Miyazaki A."/>
            <person name="Munoz-Torres E."/>
            <person name="Oguiza J.A."/>
            <person name="Ohm R."/>
            <person name="Olmedo M."/>
            <person name="Orejas M."/>
            <person name="Ortiz-Castellanos L."/>
            <person name="Pisabarro A.G."/>
            <person name="Rodriguez-Romero J."/>
            <person name="Ruiz-Herrera J."/>
            <person name="Ruiz-Vazquez R."/>
            <person name="Sanz C."/>
            <person name="Schackwitz W."/>
            <person name="Schmutz J."/>
            <person name="Shahriari M."/>
            <person name="Shelest E."/>
            <person name="Silva-Franco F."/>
            <person name="Soanes D."/>
            <person name="Syed K."/>
            <person name="Tagua V.G."/>
            <person name="Talbot N.J."/>
            <person name="Thon M."/>
            <person name="De Vries R.P."/>
            <person name="Wiebenga A."/>
            <person name="Yadav J.S."/>
            <person name="Braun E.L."/>
            <person name="Baker S."/>
            <person name="Garre V."/>
            <person name="Horwitz B."/>
            <person name="Torres-Martinez S."/>
            <person name="Idnurm A."/>
            <person name="Herrera-Estrella A."/>
            <person name="Gabaldon T."/>
            <person name="Grigoriev I.V."/>
        </authorList>
    </citation>
    <scope>NUCLEOTIDE SEQUENCE [LARGE SCALE GENOMIC DNA]</scope>
    <source>
        <strain evidence="11 12">CBS 277.49</strain>
    </source>
</reference>
<sequence length="208" mass="23016">MGSLNFISFQCDGCGDVVKKPKLNQHGNRCYATFTCIDCSTTFQGTSYQSHNSCMTEAEKFQKHIYQNKNAPAAAAPVKGKAEPKKAATTATATKPMSIVDQLNEKKRKAESSKEEEEKPKSKKSKGSSSLSAWSADELDKDESKNLENALKHVLKGGKSLALKDVRKKTIELIEKHPKYKKSGKSDLKKSFDKKFSLTLKEDSITFA</sequence>
<gene>
    <name evidence="11" type="ORF">MUCCIDRAFT_105243</name>
</gene>
<dbReference type="Proteomes" id="UP000077051">
    <property type="component" value="Unassembled WGS sequence"/>
</dbReference>
<dbReference type="PROSITE" id="PS51804">
    <property type="entry name" value="ZF_C2HC_LYAR"/>
    <property type="match status" value="1"/>
</dbReference>
<keyword evidence="5" id="KW-0862">Zinc</keyword>
<dbReference type="PANTHER" id="PTHR13100">
    <property type="entry name" value="CELL GROWTH-REGULATING NUCLEOLAR PROTEIN LYAR"/>
    <property type="match status" value="1"/>
</dbReference>
<evidence type="ECO:0000313" key="12">
    <source>
        <dbReference type="Proteomes" id="UP000077051"/>
    </source>
</evidence>
<dbReference type="OrthoDB" id="21474at2759"/>
<dbReference type="GO" id="GO:0005730">
    <property type="term" value="C:nucleolus"/>
    <property type="evidence" value="ECO:0007669"/>
    <property type="project" value="TreeGrafter"/>
</dbReference>
<comment type="similarity">
    <text evidence="7">Belongs to the UPF0743 family.</text>
</comment>
<dbReference type="InterPro" id="IPR039999">
    <property type="entry name" value="LYAR"/>
</dbReference>
<dbReference type="GO" id="GO:0008270">
    <property type="term" value="F:zinc ion binding"/>
    <property type="evidence" value="ECO:0007669"/>
    <property type="project" value="UniProtKB-KW"/>
</dbReference>
<evidence type="ECO:0000256" key="1">
    <source>
        <dbReference type="ARBA" id="ARBA00004123"/>
    </source>
</evidence>
<dbReference type="EMBL" id="AMYB01000001">
    <property type="protein sequence ID" value="OAD08285.1"/>
    <property type="molecule type" value="Genomic_DNA"/>
</dbReference>
<evidence type="ECO:0000256" key="4">
    <source>
        <dbReference type="ARBA" id="ARBA00022771"/>
    </source>
</evidence>
<evidence type="ECO:0000256" key="5">
    <source>
        <dbReference type="ARBA" id="ARBA00022833"/>
    </source>
</evidence>
<evidence type="ECO:0000256" key="7">
    <source>
        <dbReference type="ARBA" id="ARBA00061084"/>
    </source>
</evidence>
<evidence type="ECO:0000256" key="6">
    <source>
        <dbReference type="ARBA" id="ARBA00023242"/>
    </source>
</evidence>
<dbReference type="SUPFAM" id="SSF57667">
    <property type="entry name" value="beta-beta-alpha zinc fingers"/>
    <property type="match status" value="2"/>
</dbReference>
<keyword evidence="12" id="KW-1185">Reference proteome</keyword>
<evidence type="ECO:0000256" key="9">
    <source>
        <dbReference type="SAM" id="MobiDB-lite"/>
    </source>
</evidence>
<keyword evidence="2" id="KW-0479">Metal-binding</keyword>
<evidence type="ECO:0000256" key="2">
    <source>
        <dbReference type="ARBA" id="ARBA00022723"/>
    </source>
</evidence>
<organism evidence="11 12">
    <name type="scientific">Mucor lusitanicus CBS 277.49</name>
    <dbReference type="NCBI Taxonomy" id="747725"/>
    <lineage>
        <taxon>Eukaryota</taxon>
        <taxon>Fungi</taxon>
        <taxon>Fungi incertae sedis</taxon>
        <taxon>Mucoromycota</taxon>
        <taxon>Mucoromycotina</taxon>
        <taxon>Mucoromycetes</taxon>
        <taxon>Mucorales</taxon>
        <taxon>Mucorineae</taxon>
        <taxon>Mucoraceae</taxon>
        <taxon>Mucor</taxon>
    </lineage>
</organism>
<evidence type="ECO:0000256" key="8">
    <source>
        <dbReference type="PROSITE-ProRule" id="PRU01145"/>
    </source>
</evidence>
<dbReference type="FunFam" id="3.30.1490.490:FF:000001">
    <property type="entry name" value="cell growth-regulating nucleolar protein-like"/>
    <property type="match status" value="1"/>
</dbReference>
<dbReference type="Gene3D" id="3.30.1490.490">
    <property type="match status" value="1"/>
</dbReference>
<evidence type="ECO:0000313" key="11">
    <source>
        <dbReference type="EMBL" id="OAD08285.1"/>
    </source>
</evidence>
<dbReference type="InterPro" id="IPR014898">
    <property type="entry name" value="Znf_C2H2_LYAR"/>
</dbReference>
<dbReference type="GO" id="GO:0003677">
    <property type="term" value="F:DNA binding"/>
    <property type="evidence" value="ECO:0007669"/>
    <property type="project" value="InterPro"/>
</dbReference>
<dbReference type="STRING" id="747725.A0A168PVA2"/>
<evidence type="ECO:0000259" key="10">
    <source>
        <dbReference type="Pfam" id="PF08790"/>
    </source>
</evidence>